<organism evidence="1 2">
    <name type="scientific">Ottowia thiooxydans</name>
    <dbReference type="NCBI Taxonomy" id="219182"/>
    <lineage>
        <taxon>Bacteria</taxon>
        <taxon>Pseudomonadati</taxon>
        <taxon>Pseudomonadota</taxon>
        <taxon>Betaproteobacteria</taxon>
        <taxon>Burkholderiales</taxon>
        <taxon>Comamonadaceae</taxon>
        <taxon>Ottowia</taxon>
    </lineage>
</organism>
<reference evidence="1 2" key="1">
    <citation type="submission" date="2024-06" db="EMBL/GenBank/DDBJ databases">
        <title>Sorghum-associated microbial communities from plants grown in Nebraska, USA.</title>
        <authorList>
            <person name="Schachtman D."/>
        </authorList>
    </citation>
    <scope>NUCLEOTIDE SEQUENCE [LARGE SCALE GENOMIC DNA]</scope>
    <source>
        <strain evidence="1 2">2709</strain>
    </source>
</reference>
<evidence type="ECO:0000313" key="2">
    <source>
        <dbReference type="Proteomes" id="UP001549320"/>
    </source>
</evidence>
<dbReference type="Proteomes" id="UP001549320">
    <property type="component" value="Unassembled WGS sequence"/>
</dbReference>
<keyword evidence="2" id="KW-1185">Reference proteome</keyword>
<protein>
    <submittedName>
        <fullName evidence="1">Uncharacterized protein</fullName>
    </submittedName>
</protein>
<sequence length="74" mass="8188">MSICFPFSLSSREEDLTAGHAIVREQWHMQSVAQGHFDRLRTGFDELSPNGLVSSNGTLRLTKAVEPLDKPSST</sequence>
<dbReference type="EMBL" id="JBEPSH010000004">
    <property type="protein sequence ID" value="MET4577198.1"/>
    <property type="molecule type" value="Genomic_DNA"/>
</dbReference>
<name>A0ABV2Q9E0_9BURK</name>
<accession>A0ABV2Q9E0</accession>
<gene>
    <name evidence="1" type="ORF">ABIE13_002309</name>
</gene>
<comment type="caution">
    <text evidence="1">The sequence shown here is derived from an EMBL/GenBank/DDBJ whole genome shotgun (WGS) entry which is preliminary data.</text>
</comment>
<proteinExistence type="predicted"/>
<evidence type="ECO:0000313" key="1">
    <source>
        <dbReference type="EMBL" id="MET4577198.1"/>
    </source>
</evidence>